<dbReference type="InterPro" id="IPR050223">
    <property type="entry name" value="D-isomer_2-hydroxyacid_DH"/>
</dbReference>
<evidence type="ECO:0000256" key="2">
    <source>
        <dbReference type="ARBA" id="ARBA00023027"/>
    </source>
</evidence>
<dbReference type="GO" id="GO:0016618">
    <property type="term" value="F:hydroxypyruvate reductase [NAD(P)H] activity"/>
    <property type="evidence" value="ECO:0007669"/>
    <property type="project" value="TreeGrafter"/>
</dbReference>
<dbReference type="Proteomes" id="UP000251197">
    <property type="component" value="Unassembled WGS sequence"/>
</dbReference>
<organism evidence="4 5">
    <name type="scientific">Cedecea neteri</name>
    <dbReference type="NCBI Taxonomy" id="158822"/>
    <lineage>
        <taxon>Bacteria</taxon>
        <taxon>Pseudomonadati</taxon>
        <taxon>Pseudomonadota</taxon>
        <taxon>Gammaproteobacteria</taxon>
        <taxon>Enterobacterales</taxon>
        <taxon>Enterobacteriaceae</taxon>
        <taxon>Cedecea</taxon>
    </lineage>
</organism>
<proteinExistence type="predicted"/>
<gene>
    <name evidence="4" type="primary">pdxB_2</name>
    <name evidence="4" type="ORF">NCTC12120_04206</name>
</gene>
<dbReference type="GO" id="GO:0005829">
    <property type="term" value="C:cytosol"/>
    <property type="evidence" value="ECO:0007669"/>
    <property type="project" value="UniProtKB-ARBA"/>
</dbReference>
<feature type="domain" description="D-isomer specific 2-hydroxyacid dehydrogenase NAD-binding" evidence="3">
    <location>
        <begin position="36"/>
        <end position="91"/>
    </location>
</feature>
<dbReference type="EMBL" id="UAVU01000007">
    <property type="protein sequence ID" value="SQC91057.1"/>
    <property type="molecule type" value="Genomic_DNA"/>
</dbReference>
<evidence type="ECO:0000259" key="3">
    <source>
        <dbReference type="Pfam" id="PF02826"/>
    </source>
</evidence>
<reference evidence="4 5" key="1">
    <citation type="submission" date="2018-06" db="EMBL/GenBank/DDBJ databases">
        <authorList>
            <consortium name="Pathogen Informatics"/>
            <person name="Doyle S."/>
        </authorList>
    </citation>
    <scope>NUCLEOTIDE SEQUENCE [LARGE SCALE GENOMIC DNA]</scope>
    <source>
        <strain evidence="4 5">NCTC12120</strain>
    </source>
</reference>
<keyword evidence="2" id="KW-0520">NAD</keyword>
<protein>
    <submittedName>
        <fullName evidence="4">Erythronate-4-phosphate dehydrogenase</fullName>
        <ecNumber evidence="4">1.1.1.290</ecNumber>
    </submittedName>
</protein>
<dbReference type="PANTHER" id="PTHR10996:SF178">
    <property type="entry name" value="2-HYDROXYACID DEHYDROGENASE YGL185C-RELATED"/>
    <property type="match status" value="1"/>
</dbReference>
<dbReference type="InterPro" id="IPR006140">
    <property type="entry name" value="D-isomer_DH_NAD-bd"/>
</dbReference>
<dbReference type="GO" id="GO:0033711">
    <property type="term" value="F:4-phosphoerythronate dehydrogenase activity"/>
    <property type="evidence" value="ECO:0007669"/>
    <property type="project" value="UniProtKB-EC"/>
</dbReference>
<accession>A0A2X3IX12</accession>
<dbReference type="SUPFAM" id="SSF51735">
    <property type="entry name" value="NAD(P)-binding Rossmann-fold domains"/>
    <property type="match status" value="1"/>
</dbReference>
<evidence type="ECO:0000313" key="4">
    <source>
        <dbReference type="EMBL" id="SQC91057.1"/>
    </source>
</evidence>
<dbReference type="GO" id="GO:0030267">
    <property type="term" value="F:glyoxylate reductase (NADPH) activity"/>
    <property type="evidence" value="ECO:0007669"/>
    <property type="project" value="TreeGrafter"/>
</dbReference>
<evidence type="ECO:0000313" key="5">
    <source>
        <dbReference type="Proteomes" id="UP000251197"/>
    </source>
</evidence>
<dbReference type="EC" id="1.1.1.290" evidence="4"/>
<evidence type="ECO:0000256" key="1">
    <source>
        <dbReference type="ARBA" id="ARBA00023002"/>
    </source>
</evidence>
<keyword evidence="1 4" id="KW-0560">Oxidoreductase</keyword>
<dbReference type="PANTHER" id="PTHR10996">
    <property type="entry name" value="2-HYDROXYACID DEHYDROGENASE-RELATED"/>
    <property type="match status" value="1"/>
</dbReference>
<dbReference type="PROSITE" id="PS00671">
    <property type="entry name" value="D_2_HYDROXYACID_DH_3"/>
    <property type="match status" value="1"/>
</dbReference>
<dbReference type="InterPro" id="IPR036291">
    <property type="entry name" value="NAD(P)-bd_dom_sf"/>
</dbReference>
<dbReference type="GO" id="GO:0051287">
    <property type="term" value="F:NAD binding"/>
    <property type="evidence" value="ECO:0007669"/>
    <property type="project" value="InterPro"/>
</dbReference>
<dbReference type="InterPro" id="IPR029753">
    <property type="entry name" value="D-isomer_DH_CS"/>
</dbReference>
<name>A0A2X3IX12_9ENTR</name>
<dbReference type="AlphaFoldDB" id="A0A2X3IX12"/>
<dbReference type="Pfam" id="PF02826">
    <property type="entry name" value="2-Hacid_dh_C"/>
    <property type="match status" value="1"/>
</dbReference>
<sequence>MPIAVTKAISFRWKRWCRKLTSSLSIRRCLKSGEYKTLHLADEALISRLKPGAILINACRGPVVDNNALLKCLKAGQNLSVVLDVWEPEPDLQR</sequence>
<dbReference type="Gene3D" id="3.40.50.720">
    <property type="entry name" value="NAD(P)-binding Rossmann-like Domain"/>
    <property type="match status" value="1"/>
</dbReference>